<dbReference type="PANTHER" id="PTHR31299">
    <property type="entry name" value="ESTERASE, PUTATIVE (AFU_ORTHOLOGUE AFUA_1G05850)-RELATED"/>
    <property type="match status" value="1"/>
</dbReference>
<keyword evidence="2" id="KW-1185">Reference proteome</keyword>
<dbReference type="InterPro" id="IPR007815">
    <property type="entry name" value="Emycin_Estase"/>
</dbReference>
<dbReference type="SUPFAM" id="SSF159501">
    <property type="entry name" value="EreA/ChaN-like"/>
    <property type="match status" value="1"/>
</dbReference>
<dbReference type="InterPro" id="IPR052036">
    <property type="entry name" value="Hydrolase/PRTase-associated"/>
</dbReference>
<organism evidence="1 2">
    <name type="scientific">Saccharomonospora piscinae</name>
    <dbReference type="NCBI Taxonomy" id="687388"/>
    <lineage>
        <taxon>Bacteria</taxon>
        <taxon>Bacillati</taxon>
        <taxon>Actinomycetota</taxon>
        <taxon>Actinomycetes</taxon>
        <taxon>Pseudonocardiales</taxon>
        <taxon>Pseudonocardiaceae</taxon>
        <taxon>Saccharomonospora</taxon>
    </lineage>
</organism>
<dbReference type="Gene3D" id="1.20.1440.30">
    <property type="entry name" value="Biosynthetic Protein domain"/>
    <property type="match status" value="1"/>
</dbReference>
<reference evidence="1 2" key="1">
    <citation type="submission" date="2017-02" db="EMBL/GenBank/DDBJ databases">
        <title>Draft genome of Saccharomonospora sp. 154.</title>
        <authorList>
            <person name="Alonso-Carmona G.S."/>
            <person name="De La Haba R."/>
            <person name="Vera-Gargallo B."/>
            <person name="Sandoval-Trujillo A.H."/>
            <person name="Ramirez-Duran N."/>
            <person name="Ventosa A."/>
        </authorList>
    </citation>
    <scope>NUCLEOTIDE SEQUENCE [LARGE SCALE GENOMIC DNA]</scope>
    <source>
        <strain evidence="1 2">LRS4.154</strain>
    </source>
</reference>
<dbReference type="GO" id="GO:0046677">
    <property type="term" value="P:response to antibiotic"/>
    <property type="evidence" value="ECO:0007669"/>
    <property type="project" value="InterPro"/>
</dbReference>
<dbReference type="Gene3D" id="3.30.1870.10">
    <property type="entry name" value="EreA-like, domain 2"/>
    <property type="match status" value="1"/>
</dbReference>
<sequence length="420" mass="43906">MTTAAPLGEIGRPFDDRASLGRTVREFLAARAEPPVLLALGEPVHGVEAFPSLRNDLLGELVERGYRSIVLETDAFAAAAVDDYVCGGAAELDTVLATGFSHGFGALPGNRVLVEWLRAYNAGRAPRDRVRFHGFDAPVEFAGAPSPRHALLSALGFLPAALRPGSPGSPGSSGSPGAAGDLDALVGEEAAWTNPSAMYEPEASIGDSAGARALRVVADDLVSVLRRAAPVLRPADPDAYGHAVAHARTARGLLRYHAAMADTGSDRIAALLSLRAEMMADNLLAIVERERPRGPSLVFAHNVHLRRTRSDMPVDGGDVSWCSAGALMGLELGERYVFVATDAVSGAEPGTLQHVLAESTTRRALFPAAGLRATLPASTGVSHPIARGHLPLTPAELTGADAVIAVADTDGSQHRYWEGP</sequence>
<dbReference type="EMBL" id="MWIH01000009">
    <property type="protein sequence ID" value="OQO89378.1"/>
    <property type="molecule type" value="Genomic_DNA"/>
</dbReference>
<dbReference type="RefSeq" id="WP_081194796.1">
    <property type="nucleotide sequence ID" value="NZ_MWIH01000009.1"/>
</dbReference>
<dbReference type="AlphaFoldDB" id="A0A1V8ZX50"/>
<dbReference type="Proteomes" id="UP000192591">
    <property type="component" value="Unassembled WGS sequence"/>
</dbReference>
<evidence type="ECO:0000313" key="2">
    <source>
        <dbReference type="Proteomes" id="UP000192591"/>
    </source>
</evidence>
<proteinExistence type="predicted"/>
<dbReference type="Pfam" id="PF05139">
    <property type="entry name" value="Erythro_esteras"/>
    <property type="match status" value="1"/>
</dbReference>
<name>A0A1V8ZX50_SACPI</name>
<protein>
    <submittedName>
        <fullName evidence="1">Erythromycin esterase</fullName>
    </submittedName>
</protein>
<dbReference type="STRING" id="1962155.B1813_20755"/>
<accession>A0A1V8ZX50</accession>
<dbReference type="CDD" id="cd14728">
    <property type="entry name" value="Ere-like"/>
    <property type="match status" value="1"/>
</dbReference>
<evidence type="ECO:0000313" key="1">
    <source>
        <dbReference type="EMBL" id="OQO89378.1"/>
    </source>
</evidence>
<dbReference type="Gene3D" id="3.40.1660.10">
    <property type="entry name" value="EreA-like (biosynthetic domain)"/>
    <property type="match status" value="1"/>
</dbReference>
<gene>
    <name evidence="1" type="ORF">B1813_20755</name>
</gene>
<dbReference type="PANTHER" id="PTHR31299:SF0">
    <property type="entry name" value="ESTERASE, PUTATIVE (AFU_ORTHOLOGUE AFUA_1G05850)-RELATED"/>
    <property type="match status" value="1"/>
</dbReference>
<comment type="caution">
    <text evidence="1">The sequence shown here is derived from an EMBL/GenBank/DDBJ whole genome shotgun (WGS) entry which is preliminary data.</text>
</comment>